<dbReference type="EMBL" id="CP104562">
    <property type="protein sequence ID" value="UXH77414.1"/>
    <property type="molecule type" value="Genomic_DNA"/>
</dbReference>
<organism evidence="3 4">
    <name type="scientific">Roseateles amylovorans</name>
    <dbReference type="NCBI Taxonomy" id="2978473"/>
    <lineage>
        <taxon>Bacteria</taxon>
        <taxon>Pseudomonadati</taxon>
        <taxon>Pseudomonadota</taxon>
        <taxon>Betaproteobacteria</taxon>
        <taxon>Burkholderiales</taxon>
        <taxon>Sphaerotilaceae</taxon>
        <taxon>Roseateles</taxon>
    </lineage>
</organism>
<name>A0ABY6AW58_9BURK</name>
<feature type="compositionally biased region" description="Pro residues" evidence="1">
    <location>
        <begin position="58"/>
        <end position="67"/>
    </location>
</feature>
<keyword evidence="2" id="KW-0812">Transmembrane</keyword>
<feature type="compositionally biased region" description="Basic and acidic residues" evidence="1">
    <location>
        <begin position="92"/>
        <end position="110"/>
    </location>
</feature>
<protein>
    <recommendedName>
        <fullName evidence="5">Energy transducer TonB</fullName>
    </recommendedName>
</protein>
<dbReference type="Proteomes" id="UP001064933">
    <property type="component" value="Chromosome"/>
</dbReference>
<feature type="transmembrane region" description="Helical" evidence="2">
    <location>
        <begin position="20"/>
        <end position="39"/>
    </location>
</feature>
<reference evidence="3" key="1">
    <citation type="submission" date="2022-10" db="EMBL/GenBank/DDBJ databases">
        <title>Characterization and whole genome sequencing of a new Roseateles species, isolated from fresh water.</title>
        <authorList>
            <person name="Guliayeva D.Y."/>
            <person name="Akhremchuk A.E."/>
            <person name="Sikolenko M.A."/>
            <person name="Valentovich L.N."/>
            <person name="Sidarenka A.V."/>
        </authorList>
    </citation>
    <scope>NUCLEOTIDE SEQUENCE</scope>
    <source>
        <strain evidence="3">BIM B-1768</strain>
    </source>
</reference>
<keyword evidence="2" id="KW-0472">Membrane</keyword>
<gene>
    <name evidence="3" type="ORF">N4261_20785</name>
</gene>
<accession>A0ABY6AW58</accession>
<dbReference type="RefSeq" id="WP_261757161.1">
    <property type="nucleotide sequence ID" value="NZ_CP104562.2"/>
</dbReference>
<dbReference type="SUPFAM" id="SSF74653">
    <property type="entry name" value="TolA/TonB C-terminal domain"/>
    <property type="match status" value="1"/>
</dbReference>
<evidence type="ECO:0008006" key="5">
    <source>
        <dbReference type="Google" id="ProtNLM"/>
    </source>
</evidence>
<keyword evidence="2" id="KW-1133">Transmembrane helix</keyword>
<sequence length="239" mass="25413">MNANRQSPSAGRALWRRWSGWLISAALLVVVGGGLWHLLSDTASTRREMPQTALLSLPLPPPPPPPPELEKPPEPVPEKVEKITEVAPTPDKPAEPVSDDKAPDPSRDLGDPVTIDGAAQAGNDAFGVQSGRGGGMTGGGGGGGGGLGNASYARYVSGRLQQALSRDARTRQLAFEDIRLDLWLNADGKPVRIELVQGTGNARIDPMVLAVVRELEAMDERPPAAMRYPMRVAMRGVRP</sequence>
<evidence type="ECO:0000313" key="3">
    <source>
        <dbReference type="EMBL" id="UXH77414.1"/>
    </source>
</evidence>
<proteinExistence type="predicted"/>
<keyword evidence="4" id="KW-1185">Reference proteome</keyword>
<feature type="compositionally biased region" description="Gly residues" evidence="1">
    <location>
        <begin position="130"/>
        <end position="142"/>
    </location>
</feature>
<evidence type="ECO:0000256" key="1">
    <source>
        <dbReference type="SAM" id="MobiDB-lite"/>
    </source>
</evidence>
<feature type="compositionally biased region" description="Basic and acidic residues" evidence="1">
    <location>
        <begin position="68"/>
        <end position="84"/>
    </location>
</feature>
<feature type="region of interest" description="Disordered" evidence="1">
    <location>
        <begin position="54"/>
        <end position="142"/>
    </location>
</feature>
<evidence type="ECO:0000313" key="4">
    <source>
        <dbReference type="Proteomes" id="UP001064933"/>
    </source>
</evidence>
<evidence type="ECO:0000256" key="2">
    <source>
        <dbReference type="SAM" id="Phobius"/>
    </source>
</evidence>